<name>A0A1G7WH74_9HYPH</name>
<dbReference type="PANTHER" id="PTHR37422">
    <property type="entry name" value="TEICHURONIC ACID BIOSYNTHESIS PROTEIN TUAE"/>
    <property type="match status" value="1"/>
</dbReference>
<feature type="transmembrane region" description="Helical" evidence="1">
    <location>
        <begin position="101"/>
        <end position="122"/>
    </location>
</feature>
<dbReference type="OrthoDB" id="9796592at2"/>
<feature type="transmembrane region" description="Helical" evidence="1">
    <location>
        <begin position="395"/>
        <end position="414"/>
    </location>
</feature>
<dbReference type="PANTHER" id="PTHR37422:SF21">
    <property type="entry name" value="EXOQ-LIKE PROTEIN"/>
    <property type="match status" value="1"/>
</dbReference>
<dbReference type="RefSeq" id="WP_090596518.1">
    <property type="nucleotide sequence ID" value="NZ_FNCS01000006.1"/>
</dbReference>
<evidence type="ECO:0000256" key="1">
    <source>
        <dbReference type="SAM" id="Phobius"/>
    </source>
</evidence>
<keyword evidence="1" id="KW-1133">Transmembrane helix</keyword>
<reference evidence="2 3" key="1">
    <citation type="submission" date="2016-10" db="EMBL/GenBank/DDBJ databases">
        <authorList>
            <person name="de Groot N.N."/>
        </authorList>
    </citation>
    <scope>NUCLEOTIDE SEQUENCE [LARGE SCALE GENOMIC DNA]</scope>
    <source>
        <strain evidence="2 3">CGMCC 1.10267</strain>
    </source>
</reference>
<keyword evidence="1" id="KW-0472">Membrane</keyword>
<feature type="transmembrane region" description="Helical" evidence="1">
    <location>
        <begin position="201"/>
        <end position="217"/>
    </location>
</feature>
<sequence length="426" mass="46836">MTVSSPGLVGRDRPELGRAFIAGVLRKALPVIVALWVFSGGFVIVEPSPYEVMFLAAFGLALIGGLRLSRGTLPVLYVTLAFTPFAIIAVFQMRYQSVTDGLIYNLVTIFLFVTTYFAANFVAQAPYRHMRLIAHSYVVVAIIASCVGTLAYLGLLPGEGVFLLYGRAKAFFKDPNVYGPFLMLPAMFVLQRALLGQGKSVAWNGLAYLVIFIGVFVSFSRGAWGHLAASSAMLFFLIFFLESSGRDKVRLLLFAVGGTMVLAAALAALLSIPAVADLFVHRFSLTQSYDTGETGRFGRIWYTIEVALLNPLGIGPLEYGYMRIEEQPHNTYLNVPLSYGWGGALAYYSLVVWTTVVGLTCLARRSVNRTLLIPVFATFLPMLILSGIIDTDHWRHWFLVAGLVWGVCAGYRVVDPAQLRLRRSLP</sequence>
<dbReference type="EMBL" id="FNCS01000006">
    <property type="protein sequence ID" value="SDG70570.1"/>
    <property type="molecule type" value="Genomic_DNA"/>
</dbReference>
<accession>A0A1G7WH74</accession>
<feature type="transmembrane region" description="Helical" evidence="1">
    <location>
        <begin position="345"/>
        <end position="363"/>
    </location>
</feature>
<keyword evidence="1" id="KW-0812">Transmembrane</keyword>
<dbReference type="AlphaFoldDB" id="A0A1G7WH74"/>
<feature type="transmembrane region" description="Helical" evidence="1">
    <location>
        <begin position="223"/>
        <end position="241"/>
    </location>
</feature>
<evidence type="ECO:0008006" key="4">
    <source>
        <dbReference type="Google" id="ProtNLM"/>
    </source>
</evidence>
<dbReference type="STRING" id="440168.SAMN04487974_106115"/>
<dbReference type="InterPro" id="IPR051533">
    <property type="entry name" value="WaaL-like"/>
</dbReference>
<feature type="transmembrane region" description="Helical" evidence="1">
    <location>
        <begin position="177"/>
        <end position="194"/>
    </location>
</feature>
<protein>
    <recommendedName>
        <fullName evidence="4">O-antigen ligase like membrane protein</fullName>
    </recommendedName>
</protein>
<feature type="transmembrane region" description="Helical" evidence="1">
    <location>
        <begin position="50"/>
        <end position="68"/>
    </location>
</feature>
<evidence type="ECO:0000313" key="3">
    <source>
        <dbReference type="Proteomes" id="UP000199495"/>
    </source>
</evidence>
<feature type="transmembrane region" description="Helical" evidence="1">
    <location>
        <begin position="134"/>
        <end position="157"/>
    </location>
</feature>
<feature type="transmembrane region" description="Helical" evidence="1">
    <location>
        <begin position="20"/>
        <end position="44"/>
    </location>
</feature>
<organism evidence="2 3">
    <name type="scientific">Pelagibacterium luteolum</name>
    <dbReference type="NCBI Taxonomy" id="440168"/>
    <lineage>
        <taxon>Bacteria</taxon>
        <taxon>Pseudomonadati</taxon>
        <taxon>Pseudomonadota</taxon>
        <taxon>Alphaproteobacteria</taxon>
        <taxon>Hyphomicrobiales</taxon>
        <taxon>Devosiaceae</taxon>
        <taxon>Pelagibacterium</taxon>
    </lineage>
</organism>
<proteinExistence type="predicted"/>
<dbReference type="Proteomes" id="UP000199495">
    <property type="component" value="Unassembled WGS sequence"/>
</dbReference>
<feature type="transmembrane region" description="Helical" evidence="1">
    <location>
        <begin position="75"/>
        <end position="95"/>
    </location>
</feature>
<feature type="transmembrane region" description="Helical" evidence="1">
    <location>
        <begin position="253"/>
        <end position="276"/>
    </location>
</feature>
<evidence type="ECO:0000313" key="2">
    <source>
        <dbReference type="EMBL" id="SDG70570.1"/>
    </source>
</evidence>
<keyword evidence="3" id="KW-1185">Reference proteome</keyword>
<feature type="transmembrane region" description="Helical" evidence="1">
    <location>
        <begin position="370"/>
        <end position="389"/>
    </location>
</feature>
<gene>
    <name evidence="2" type="ORF">SAMN04487974_106115</name>
</gene>